<feature type="region of interest" description="Disordered" evidence="1">
    <location>
        <begin position="1"/>
        <end position="53"/>
    </location>
</feature>
<reference evidence="2 3" key="1">
    <citation type="journal article" date="2013" name="Genome Announc.">
        <title>Draft Genome Sequence of Pseudomonas fluorescens LMG 5329, a White Line-Inducing Principle-Producing Bioindicator for the Mushroom Pathogen Pseudomonas tolaasii.</title>
        <authorList>
            <person name="Ghequire M.G."/>
            <person name="Rokni-Zadeh H."/>
            <person name="Zarrineh P."/>
            <person name="De Mot R."/>
        </authorList>
    </citation>
    <scope>NUCLEOTIDE SEQUENCE [LARGE SCALE GENOMIC DNA]</scope>
    <source>
        <strain evidence="2 3">LMG 5329</strain>
    </source>
</reference>
<organism evidence="2 3">
    <name type="scientific">Pseudomonas fluorescens LMG 5329</name>
    <dbReference type="NCBI Taxonomy" id="1324332"/>
    <lineage>
        <taxon>Bacteria</taxon>
        <taxon>Pseudomonadati</taxon>
        <taxon>Pseudomonadota</taxon>
        <taxon>Gammaproteobacteria</taxon>
        <taxon>Pseudomonadales</taxon>
        <taxon>Pseudomonadaceae</taxon>
        <taxon>Pseudomonas</taxon>
    </lineage>
</organism>
<feature type="compositionally biased region" description="Basic and acidic residues" evidence="1">
    <location>
        <begin position="28"/>
        <end position="41"/>
    </location>
</feature>
<accession>A0A0A1YZ44</accession>
<evidence type="ECO:0000313" key="3">
    <source>
        <dbReference type="Proteomes" id="UP000030060"/>
    </source>
</evidence>
<sequence length="73" mass="7761">MPNTIQPNVFTPAVIPHASSQASGQPKAEVKAEATHHEPASRKSRPVQSADAGHRALENAANRYDKMAGGMGW</sequence>
<comment type="caution">
    <text evidence="2">The sequence shown here is derived from an EMBL/GenBank/DDBJ whole genome shotgun (WGS) entry which is preliminary data.</text>
</comment>
<dbReference type="EMBL" id="ASGY01000096">
    <property type="protein sequence ID" value="KGE67300.1"/>
    <property type="molecule type" value="Genomic_DNA"/>
</dbReference>
<evidence type="ECO:0000256" key="1">
    <source>
        <dbReference type="SAM" id="MobiDB-lite"/>
    </source>
</evidence>
<protein>
    <submittedName>
        <fullName evidence="2">Uncharacterized protein</fullName>
    </submittedName>
</protein>
<evidence type="ECO:0000313" key="2">
    <source>
        <dbReference type="EMBL" id="KGE67300.1"/>
    </source>
</evidence>
<proteinExistence type="predicted"/>
<dbReference type="Proteomes" id="UP000030060">
    <property type="component" value="Unassembled WGS sequence"/>
</dbReference>
<gene>
    <name evidence="2" type="ORF">K814_0114065</name>
</gene>
<name>A0A0A1YZ44_PSEFL</name>
<dbReference type="AlphaFoldDB" id="A0A0A1YZ44"/>